<evidence type="ECO:0000313" key="2">
    <source>
        <dbReference type="EMBL" id="PKC06829.1"/>
    </source>
</evidence>
<evidence type="ECO:0000313" key="3">
    <source>
        <dbReference type="Proteomes" id="UP000232722"/>
    </source>
</evidence>
<reference evidence="2 3" key="2">
    <citation type="submission" date="2017-09" db="EMBL/GenBank/DDBJ databases">
        <title>Extensive intraspecific genome diversity in a model arbuscular mycorrhizal fungus.</title>
        <authorList>
            <person name="Chen E.C."/>
            <person name="Morin E."/>
            <person name="Beaudet D."/>
            <person name="Noel J."/>
            <person name="Ndikumana S."/>
            <person name="Charron P."/>
            <person name="St-Onge C."/>
            <person name="Giorgi J."/>
            <person name="Grigoriev I.V."/>
            <person name="Roux C."/>
            <person name="Martin F.M."/>
            <person name="Corradi N."/>
        </authorList>
    </citation>
    <scope>NUCLEOTIDE SEQUENCE [LARGE SCALE GENOMIC DNA]</scope>
    <source>
        <strain evidence="2 3">A5</strain>
    </source>
</reference>
<dbReference type="Proteomes" id="UP000232722">
    <property type="component" value="Unassembled WGS sequence"/>
</dbReference>
<organism evidence="2 3">
    <name type="scientific">Rhizophagus irregularis</name>
    <dbReference type="NCBI Taxonomy" id="588596"/>
    <lineage>
        <taxon>Eukaryota</taxon>
        <taxon>Fungi</taxon>
        <taxon>Fungi incertae sedis</taxon>
        <taxon>Mucoromycota</taxon>
        <taxon>Glomeromycotina</taxon>
        <taxon>Glomeromycetes</taxon>
        <taxon>Glomerales</taxon>
        <taxon>Glomeraceae</taxon>
        <taxon>Rhizophagus</taxon>
    </lineage>
</organism>
<accession>A0A2N0PJ20</accession>
<comment type="caution">
    <text evidence="2">The sequence shown here is derived from an EMBL/GenBank/DDBJ whole genome shotgun (WGS) entry which is preliminary data.</text>
</comment>
<dbReference type="EMBL" id="LLXJ01000711">
    <property type="protein sequence ID" value="PKC06829.1"/>
    <property type="molecule type" value="Genomic_DNA"/>
</dbReference>
<gene>
    <name evidence="2" type="ORF">RhiirA5_419035</name>
</gene>
<sequence length="84" mass="9823">MFQAKTLVQSANKDRLIAAKRSRFLFLESHYIDKPIQHLKYSTWTQLPDAQDYPFLVPLFSFSHKTRNEINKHTQTPSMAPQSS</sequence>
<feature type="domain" description="DUF8211" evidence="1">
    <location>
        <begin position="9"/>
        <end position="56"/>
    </location>
</feature>
<dbReference type="Pfam" id="PF26638">
    <property type="entry name" value="DUF8211"/>
    <property type="match status" value="1"/>
</dbReference>
<protein>
    <recommendedName>
        <fullName evidence="1">DUF8211 domain-containing protein</fullName>
    </recommendedName>
</protein>
<reference evidence="2 3" key="1">
    <citation type="submission" date="2016-04" db="EMBL/GenBank/DDBJ databases">
        <title>Genome analyses suggest a sexual origin of heterokaryosis in a supposedly ancient asexual fungus.</title>
        <authorList>
            <person name="Ropars J."/>
            <person name="Sedzielewska K."/>
            <person name="Noel J."/>
            <person name="Charron P."/>
            <person name="Farinelli L."/>
            <person name="Marton T."/>
            <person name="Kruger M."/>
            <person name="Pelin A."/>
            <person name="Brachmann A."/>
            <person name="Corradi N."/>
        </authorList>
    </citation>
    <scope>NUCLEOTIDE SEQUENCE [LARGE SCALE GENOMIC DNA]</scope>
    <source>
        <strain evidence="2 3">A5</strain>
    </source>
</reference>
<proteinExistence type="predicted"/>
<evidence type="ECO:0000259" key="1">
    <source>
        <dbReference type="Pfam" id="PF26638"/>
    </source>
</evidence>
<dbReference type="AlphaFoldDB" id="A0A2N0PJ20"/>
<dbReference type="InterPro" id="IPR058524">
    <property type="entry name" value="DUF8211"/>
</dbReference>
<name>A0A2N0PJ20_9GLOM</name>